<dbReference type="Proteomes" id="UP000199054">
    <property type="component" value="Unassembled WGS sequence"/>
</dbReference>
<dbReference type="PIRSF" id="PIRSF018266">
    <property type="entry name" value="FecR"/>
    <property type="match status" value="1"/>
</dbReference>
<evidence type="ECO:0000259" key="1">
    <source>
        <dbReference type="Pfam" id="PF04773"/>
    </source>
</evidence>
<dbReference type="GO" id="GO:0016989">
    <property type="term" value="F:sigma factor antagonist activity"/>
    <property type="evidence" value="ECO:0007669"/>
    <property type="project" value="TreeGrafter"/>
</dbReference>
<dbReference type="Gene3D" id="2.60.120.1440">
    <property type="match status" value="1"/>
</dbReference>
<dbReference type="OrthoDB" id="636724at2"/>
<dbReference type="InterPro" id="IPR012373">
    <property type="entry name" value="Ferrdict_sens_TM"/>
</dbReference>
<reference evidence="2 3" key="1">
    <citation type="submission" date="2016-10" db="EMBL/GenBank/DDBJ databases">
        <authorList>
            <person name="de Groot N.N."/>
        </authorList>
    </citation>
    <scope>NUCLEOTIDE SEQUENCE [LARGE SCALE GENOMIC DNA]</scope>
    <source>
        <strain evidence="2 3">DSM 8512</strain>
    </source>
</reference>
<dbReference type="InterPro" id="IPR006860">
    <property type="entry name" value="FecR"/>
</dbReference>
<dbReference type="STRING" id="34002.SAMN04489859_1002121"/>
<evidence type="ECO:0000313" key="2">
    <source>
        <dbReference type="EMBL" id="SEN19776.1"/>
    </source>
</evidence>
<dbReference type="AlphaFoldDB" id="A0A1H8EK56"/>
<dbReference type="Pfam" id="PF04773">
    <property type="entry name" value="FecR"/>
    <property type="match status" value="1"/>
</dbReference>
<feature type="domain" description="FecR protein" evidence="1">
    <location>
        <begin position="125"/>
        <end position="215"/>
    </location>
</feature>
<name>A0A1H8EK56_9RHOB</name>
<sequence length="330" mass="35364">MRTTPLLPRPDPQKRLRAEAADWVVRIASNPALEDDPAFHDWLAMGEDRTRAFANARLAWQIAAEVGDSVAVGHAPARRPFRLLPSLGGALRPAMTCAGLAALTLTALWLDMVRPDLRLHLSADHVTRPGPAQGFALPDGSRTLLDGGSALDYAEDGATRRVTMRSGAAYFDVTKGDRPFSVRLGDSEVRALGTRFEVRDCGGCMIVTLEEGRVEVLGPGGRSLAVLEPGQQLRIPARSDAAMPVAERVDLSDALAWREGRYAFYDVRLREVTGILQRRGAGAIVIANGAVADRRITGSISLTDPAAELAALVEALGLRLVPLPGGQLVM</sequence>
<dbReference type="PANTHER" id="PTHR30273">
    <property type="entry name" value="PERIPLASMIC SIGNAL SENSOR AND SIGMA FACTOR ACTIVATOR FECR-RELATED"/>
    <property type="match status" value="1"/>
</dbReference>
<dbReference type="EMBL" id="FODE01000002">
    <property type="protein sequence ID" value="SEN19776.1"/>
    <property type="molecule type" value="Genomic_DNA"/>
</dbReference>
<organism evidence="2 3">
    <name type="scientific">Paracoccus alcaliphilus</name>
    <dbReference type="NCBI Taxonomy" id="34002"/>
    <lineage>
        <taxon>Bacteria</taxon>
        <taxon>Pseudomonadati</taxon>
        <taxon>Pseudomonadota</taxon>
        <taxon>Alphaproteobacteria</taxon>
        <taxon>Rhodobacterales</taxon>
        <taxon>Paracoccaceae</taxon>
        <taxon>Paracoccus</taxon>
    </lineage>
</organism>
<proteinExistence type="predicted"/>
<dbReference type="PANTHER" id="PTHR30273:SF2">
    <property type="entry name" value="PROTEIN FECR"/>
    <property type="match status" value="1"/>
</dbReference>
<gene>
    <name evidence="2" type="ORF">SAMN04489859_1002121</name>
</gene>
<evidence type="ECO:0000313" key="3">
    <source>
        <dbReference type="Proteomes" id="UP000199054"/>
    </source>
</evidence>
<protein>
    <submittedName>
        <fullName evidence="2">FecR family protein</fullName>
    </submittedName>
</protein>
<keyword evidence="3" id="KW-1185">Reference proteome</keyword>
<accession>A0A1H8EK56</accession>